<sequence>MSAEPAELDIAEGALAHGLPYLALGSGRPLVFLRWFTADHKNPSGPLRTSEIKTLAPLAHHFRVYAVNRAPGMSERTTMADIATQHAEALRAEFGGPVRRSLHLMAPLMVRNPLSAKASGVAMWLLTRCSTPQTTTTRLLSSVPRIPSTSVAASVISSHRPW</sequence>
<keyword evidence="2" id="KW-1185">Reference proteome</keyword>
<dbReference type="RefSeq" id="WP_308480317.1">
    <property type="nucleotide sequence ID" value="NZ_OY726397.1"/>
</dbReference>
<proteinExistence type="predicted"/>
<name>A0ABN9NW40_9MYCO</name>
<gene>
    <name evidence="1" type="ORF">MU0053_005068</name>
</gene>
<evidence type="ECO:0000313" key="1">
    <source>
        <dbReference type="EMBL" id="CAJ1511151.1"/>
    </source>
</evidence>
<dbReference type="Proteomes" id="UP001190465">
    <property type="component" value="Chromosome"/>
</dbReference>
<accession>A0ABN9NW40</accession>
<evidence type="ECO:0000313" key="2">
    <source>
        <dbReference type="Proteomes" id="UP001190465"/>
    </source>
</evidence>
<organism evidence="1 2">
    <name type="scientific">[Mycobacterium] burgundiense</name>
    <dbReference type="NCBI Taxonomy" id="3064286"/>
    <lineage>
        <taxon>Bacteria</taxon>
        <taxon>Bacillati</taxon>
        <taxon>Actinomycetota</taxon>
        <taxon>Actinomycetes</taxon>
        <taxon>Mycobacteriales</taxon>
        <taxon>Mycobacteriaceae</taxon>
        <taxon>Mycolicibacterium</taxon>
    </lineage>
</organism>
<dbReference type="EMBL" id="OY726397">
    <property type="protein sequence ID" value="CAJ1511151.1"/>
    <property type="molecule type" value="Genomic_DNA"/>
</dbReference>
<protein>
    <recommendedName>
        <fullName evidence="3">ER-bound oxygenase mpaB/mpaB'/Rubber oxygenase catalytic domain-containing protein</fullName>
    </recommendedName>
</protein>
<evidence type="ECO:0008006" key="3">
    <source>
        <dbReference type="Google" id="ProtNLM"/>
    </source>
</evidence>
<reference evidence="1 2" key="1">
    <citation type="submission" date="2023-08" db="EMBL/GenBank/DDBJ databases">
        <authorList>
            <person name="Folkvardsen B D."/>
            <person name="Norman A."/>
        </authorList>
    </citation>
    <scope>NUCLEOTIDE SEQUENCE [LARGE SCALE GENOMIC DNA]</scope>
    <source>
        <strain evidence="1 2">Mu0053</strain>
    </source>
</reference>